<dbReference type="RefSeq" id="XP_020438682.1">
    <property type="nucleotide sequence ID" value="XM_020571408.1"/>
</dbReference>
<evidence type="ECO:0000313" key="7">
    <source>
        <dbReference type="EMBL" id="EFA86577.1"/>
    </source>
</evidence>
<name>D3AWA4_HETP5</name>
<accession>D3AWA4</accession>
<dbReference type="InterPro" id="IPR029058">
    <property type="entry name" value="AB_hydrolase_fold"/>
</dbReference>
<dbReference type="GeneID" id="31355912"/>
<keyword evidence="4" id="KW-0378">Hydrolase</keyword>
<organism evidence="7 8">
    <name type="scientific">Heterostelium pallidum (strain ATCC 26659 / Pp 5 / PN500)</name>
    <name type="common">Cellular slime mold</name>
    <name type="synonym">Polysphondylium pallidum</name>
    <dbReference type="NCBI Taxonomy" id="670386"/>
    <lineage>
        <taxon>Eukaryota</taxon>
        <taxon>Amoebozoa</taxon>
        <taxon>Evosea</taxon>
        <taxon>Eumycetozoa</taxon>
        <taxon>Dictyostelia</taxon>
        <taxon>Acytosteliales</taxon>
        <taxon>Acytosteliaceae</taxon>
        <taxon>Heterostelium</taxon>
    </lineage>
</organism>
<gene>
    <name evidence="7" type="ORF">PPL_00378</name>
</gene>
<dbReference type="EMBL" id="ADBJ01000002">
    <property type="protein sequence ID" value="EFA86577.1"/>
    <property type="molecule type" value="Genomic_DNA"/>
</dbReference>
<keyword evidence="8" id="KW-1185">Reference proteome</keyword>
<evidence type="ECO:0000256" key="5">
    <source>
        <dbReference type="ARBA" id="ARBA00023180"/>
    </source>
</evidence>
<dbReference type="Gene3D" id="3.40.50.1820">
    <property type="entry name" value="alpha/beta hydrolase"/>
    <property type="match status" value="1"/>
</dbReference>
<evidence type="ECO:0000256" key="1">
    <source>
        <dbReference type="ARBA" id="ARBA00011079"/>
    </source>
</evidence>
<dbReference type="Proteomes" id="UP000001396">
    <property type="component" value="Unassembled WGS sequence"/>
</dbReference>
<dbReference type="MEROPS" id="S28.A22"/>
<evidence type="ECO:0000256" key="6">
    <source>
        <dbReference type="SAM" id="MobiDB-lite"/>
    </source>
</evidence>
<sequence length="518" mass="58729">MKLQNVPYNTYPTNVFLILGGEGPIVPEMTRRMPFISVANESKALVIALELRYYGKSIPVPDLSTDNLMYLSTDQILEDIAEFQIEFSRQFGLTEAKWIVMGCSYAGTLAAWYRMKYPHMVGAAISSSAPLKAVTRFDAYDKKVRAALGPKCSSAFKSLFDHIEYELMELKNQSIKDVFSCNRSIDDRMFLFMLSESLSYSVQYNSKFKLLANICPLFIKHSNNMSALLDMFIGYIKNMFLFQGTTCDDYNIFTYANTEIDYSGTRQWTWQMCSEYGWFLVASEKNVTLKSSLLNETWWQNEVCRILFGRPMKPFVEKINLLYGPDNIKQLSSVLYTNGDLDPWSTLSVSTSCDAPISNILNIAGESHCANWYGETQEDSWDLKNARLLGNAFLRQFIKSDCKRDQCERKGGICLPKKDTERTASSMCVFPDVRCSGNNRYFSKLDLDDNTITNITYVDPAETNNTTNDPNGFDSDPPTSSAASATFQINAGVDTIFFPFQCPTFITLFSIISLIQLI</sequence>
<comment type="caution">
    <text evidence="7">The sequence shown here is derived from an EMBL/GenBank/DDBJ whole genome shotgun (WGS) entry which is preliminary data.</text>
</comment>
<evidence type="ECO:0000256" key="3">
    <source>
        <dbReference type="ARBA" id="ARBA00022729"/>
    </source>
</evidence>
<dbReference type="PANTHER" id="PTHR11010">
    <property type="entry name" value="PROTEASE S28 PRO-X CARBOXYPEPTIDASE-RELATED"/>
    <property type="match status" value="1"/>
</dbReference>
<comment type="similarity">
    <text evidence="1">Belongs to the peptidase S28 family.</text>
</comment>
<evidence type="ECO:0000313" key="8">
    <source>
        <dbReference type="Proteomes" id="UP000001396"/>
    </source>
</evidence>
<evidence type="ECO:0000256" key="4">
    <source>
        <dbReference type="ARBA" id="ARBA00022801"/>
    </source>
</evidence>
<dbReference type="InterPro" id="IPR008758">
    <property type="entry name" value="Peptidase_S28"/>
</dbReference>
<dbReference type="OMA" id="ESHCANW"/>
<keyword evidence="2" id="KW-0645">Protease</keyword>
<feature type="compositionally biased region" description="Polar residues" evidence="6">
    <location>
        <begin position="460"/>
        <end position="470"/>
    </location>
</feature>
<dbReference type="AlphaFoldDB" id="D3AWA4"/>
<dbReference type="InterPro" id="IPR042269">
    <property type="entry name" value="Ser_carbopepase_S28_SKS"/>
</dbReference>
<protein>
    <submittedName>
        <fullName evidence="7">Uncharacterized protein</fullName>
    </submittedName>
</protein>
<dbReference type="GO" id="GO:0006508">
    <property type="term" value="P:proteolysis"/>
    <property type="evidence" value="ECO:0007669"/>
    <property type="project" value="UniProtKB-KW"/>
</dbReference>
<dbReference type="PANTHER" id="PTHR11010:SF33">
    <property type="entry name" value="SERINE PROTEASE K12H4.7"/>
    <property type="match status" value="1"/>
</dbReference>
<feature type="region of interest" description="Disordered" evidence="6">
    <location>
        <begin position="460"/>
        <end position="480"/>
    </location>
</feature>
<dbReference type="SUPFAM" id="SSF53474">
    <property type="entry name" value="alpha/beta-Hydrolases"/>
    <property type="match status" value="1"/>
</dbReference>
<dbReference type="Gene3D" id="1.20.120.980">
    <property type="entry name" value="Serine carboxypeptidase S28, SKS domain"/>
    <property type="match status" value="1"/>
</dbReference>
<dbReference type="InParanoid" id="D3AWA4"/>
<keyword evidence="5" id="KW-0325">Glycoprotein</keyword>
<dbReference type="GO" id="GO:0008239">
    <property type="term" value="F:dipeptidyl-peptidase activity"/>
    <property type="evidence" value="ECO:0007669"/>
    <property type="project" value="TreeGrafter"/>
</dbReference>
<keyword evidence="3" id="KW-0732">Signal</keyword>
<dbReference type="GO" id="GO:0070008">
    <property type="term" value="F:serine-type exopeptidase activity"/>
    <property type="evidence" value="ECO:0007669"/>
    <property type="project" value="InterPro"/>
</dbReference>
<reference evidence="7 8" key="1">
    <citation type="journal article" date="2011" name="Genome Res.">
        <title>Phylogeny-wide analysis of social amoeba genomes highlights ancient origins for complex intercellular communication.</title>
        <authorList>
            <person name="Heidel A.J."/>
            <person name="Lawal H.M."/>
            <person name="Felder M."/>
            <person name="Schilde C."/>
            <person name="Helps N.R."/>
            <person name="Tunggal B."/>
            <person name="Rivero F."/>
            <person name="John U."/>
            <person name="Schleicher M."/>
            <person name="Eichinger L."/>
            <person name="Platzer M."/>
            <person name="Noegel A.A."/>
            <person name="Schaap P."/>
            <person name="Gloeckner G."/>
        </authorList>
    </citation>
    <scope>NUCLEOTIDE SEQUENCE [LARGE SCALE GENOMIC DNA]</scope>
    <source>
        <strain evidence="8">ATCC 26659 / Pp 5 / PN500</strain>
    </source>
</reference>
<proteinExistence type="inferred from homology"/>
<evidence type="ECO:0000256" key="2">
    <source>
        <dbReference type="ARBA" id="ARBA00022670"/>
    </source>
</evidence>
<dbReference type="ESTHER" id="polpa-d3awa4">
    <property type="family name" value="Prolylcarboxypeptidase"/>
</dbReference>
<dbReference type="Pfam" id="PF05577">
    <property type="entry name" value="Peptidase_S28"/>
    <property type="match status" value="1"/>
</dbReference>